<reference evidence="2" key="1">
    <citation type="submission" date="2022-01" db="EMBL/GenBank/DDBJ databases">
        <title>Lysobacter chinensis sp. nov., a bacterium isolated from cow dung compost.</title>
        <authorList>
            <person name="Zhou L.Y."/>
        </authorList>
    </citation>
    <scope>NUCLEOTIDE SEQUENCE [LARGE SCALE GENOMIC DNA]</scope>
    <source>
        <strain evidence="2">TLK-CK17</strain>
    </source>
</reference>
<dbReference type="RefSeq" id="WP_237055653.1">
    <property type="nucleotide sequence ID" value="NZ_JAKJPO010000008.1"/>
</dbReference>
<dbReference type="EMBL" id="JAKJPO010000008">
    <property type="protein sequence ID" value="MCF7222750.1"/>
    <property type="molecule type" value="Genomic_DNA"/>
</dbReference>
<keyword evidence="2" id="KW-1185">Reference proteome</keyword>
<evidence type="ECO:0000313" key="2">
    <source>
        <dbReference type="Proteomes" id="UP001430796"/>
    </source>
</evidence>
<organism evidence="1 2">
    <name type="scientific">Marilutibacter chinensis</name>
    <dbReference type="NCBI Taxonomy" id="2912247"/>
    <lineage>
        <taxon>Bacteria</taxon>
        <taxon>Pseudomonadati</taxon>
        <taxon>Pseudomonadota</taxon>
        <taxon>Gammaproteobacteria</taxon>
        <taxon>Lysobacterales</taxon>
        <taxon>Lysobacteraceae</taxon>
        <taxon>Marilutibacter</taxon>
    </lineage>
</organism>
<accession>A0ABS9HWP0</accession>
<proteinExistence type="predicted"/>
<evidence type="ECO:0000313" key="1">
    <source>
        <dbReference type="EMBL" id="MCF7222750.1"/>
    </source>
</evidence>
<name>A0ABS9HWP0_9GAMM</name>
<comment type="caution">
    <text evidence="1">The sequence shown here is derived from an EMBL/GenBank/DDBJ whole genome shotgun (WGS) entry which is preliminary data.</text>
</comment>
<dbReference type="Proteomes" id="UP001430796">
    <property type="component" value="Unassembled WGS sequence"/>
</dbReference>
<evidence type="ECO:0008006" key="3">
    <source>
        <dbReference type="Google" id="ProtNLM"/>
    </source>
</evidence>
<reference evidence="1 2" key="3">
    <citation type="submission" date="2022-01" db="EMBL/GenBank/DDBJ databases">
        <authorList>
            <person name="Zhou L.Y."/>
        </authorList>
    </citation>
    <scope>NUCLEOTIDE SEQUENCE [LARGE SCALE GENOMIC DNA]</scope>
    <source>
        <strain evidence="1 2">TLK-CK17</strain>
    </source>
</reference>
<protein>
    <recommendedName>
        <fullName evidence="3">AsmA domain-containing protein</fullName>
    </recommendedName>
</protein>
<sequence>MAASRKRRVLLAVLAVVTLLVLSLVWLSRPRQLAALILDRAGNALGLQITASGVAEYRLRGTPQLVLREVSAREPGAASAVLEADRILLALPWSTIRGKGTDLTVQRVELDSPRLDLAALQHWQATRPPSDTRRLPVLIDGIGVDDGRIIGDGWEIRDIALSADTFHPSRPLAAALGGRYLDAPLETDFDLDITLGEAQALLERRATPATAGGRIEIRSGATTVPATVTLSGPLRHIDATLAVEPLRLGASARYRNGDTDLPLRLGVQGPLHYAGQTLALDADGLSLRGEDDDSPVPRLQAHGRMTVGGRQHDPALQLALDGRIAGWPTAWPTLPPPIGQSDSSLPFSLRYAGATDIGDPLQLRLARDATRFDARLRLPAMLDWLDTVDSGTPLPPLQGRLSAPRVEISGATLHGVEIEFEESIEK</sequence>
<reference evidence="1 2" key="2">
    <citation type="submission" date="2022-01" db="EMBL/GenBank/DDBJ databases">
        <title>Lysobacter chinensis sp. nov., a bacterium isolated from cow dung compost.</title>
        <authorList>
            <person name="Liu Y."/>
        </authorList>
    </citation>
    <scope>NUCLEOTIDE SEQUENCE [LARGE SCALE GENOMIC DNA]</scope>
    <source>
        <strain evidence="1 2">TLK-CK17</strain>
    </source>
</reference>
<gene>
    <name evidence="1" type="ORF">L3V18_13295</name>
</gene>